<protein>
    <recommendedName>
        <fullName evidence="3">Type 4 fimbrial biogenesis protein PilX N-terminal domain-containing protein</fullName>
    </recommendedName>
</protein>
<organism evidence="1 2">
    <name type="scientific">Candidatus Lloydbacteria bacterium RIFCSPHIGHO2_02_FULL_54_17</name>
    <dbReference type="NCBI Taxonomy" id="1798664"/>
    <lineage>
        <taxon>Bacteria</taxon>
        <taxon>Candidatus Lloydiibacteriota</taxon>
    </lineage>
</organism>
<sequence length="604" mass="63789">MKHYFKRQRGAALIITIFFFIAISVAIVQSATIGAIAQLRTYRALAESKYAYAAAEAGIEDIFYRVVHEKQIPDTETLLLNGATSTVTVTGSSEEKEIYSVGETDTRTRKLYMKISKIVTTNFPYGAQVGEGGAKLKNGARIDGTGLAQGDLYSNGQVVGEVNTIITGNVISSSGIEADTVASSTACISDEIVGKNDPNLDYAQSFVMSAASPDVLARVGLYIKRVSNPNDANIRIVTDNGGVPSTTALATQALDNSLVSTDYGWVNVLFTSPPTLTPGVKYWIVLDAGESNTKYWYWCRSDSDTYGSGAPFYKEDWDDAEVWNSVSGDMAFHVYYGGGISKIDTLQVTGNAKADTITNLDIGGDAYYQSISGSTVDGTSYPASPTPPYVPLPISTTTIDIWKGDALDEGEINGNCGTGGHADCDDFPLSLGPTKVNGNFDVAGGQTLTVYGTIHVTGDMNIGAGGGVGTIKCAIAYLGNSCLIIVDGYIRVYGGSVLDGSGSSGSFIMLLTTKKGCLGSGGSGCTTNDSALAIENSVDGAIFYATDSLVDISNGATISEVVAYQLQMWPGTRVTYDVSLASTSFVPSATLVTGKWNAKRWNEY</sequence>
<evidence type="ECO:0000313" key="1">
    <source>
        <dbReference type="EMBL" id="OGZ13291.1"/>
    </source>
</evidence>
<dbReference type="STRING" id="1798664.A3C93_00030"/>
<dbReference type="NCBIfam" id="NF041539">
    <property type="entry name" value="choice_anch_R"/>
    <property type="match status" value="1"/>
</dbReference>
<accession>A0A1G2DK12</accession>
<evidence type="ECO:0008006" key="3">
    <source>
        <dbReference type="Google" id="ProtNLM"/>
    </source>
</evidence>
<gene>
    <name evidence="1" type="ORF">A3C93_00030</name>
</gene>
<dbReference type="AlphaFoldDB" id="A0A1G2DK12"/>
<comment type="caution">
    <text evidence="1">The sequence shown here is derived from an EMBL/GenBank/DDBJ whole genome shotgun (WGS) entry which is preliminary data.</text>
</comment>
<reference evidence="1 2" key="1">
    <citation type="journal article" date="2016" name="Nat. Commun.">
        <title>Thousands of microbial genomes shed light on interconnected biogeochemical processes in an aquifer system.</title>
        <authorList>
            <person name="Anantharaman K."/>
            <person name="Brown C.T."/>
            <person name="Hug L.A."/>
            <person name="Sharon I."/>
            <person name="Castelle C.J."/>
            <person name="Probst A.J."/>
            <person name="Thomas B.C."/>
            <person name="Singh A."/>
            <person name="Wilkins M.J."/>
            <person name="Karaoz U."/>
            <person name="Brodie E.L."/>
            <person name="Williams K.H."/>
            <person name="Hubbard S.S."/>
            <person name="Banfield J.F."/>
        </authorList>
    </citation>
    <scope>NUCLEOTIDE SEQUENCE [LARGE SCALE GENOMIC DNA]</scope>
</reference>
<dbReference type="Proteomes" id="UP000178636">
    <property type="component" value="Unassembled WGS sequence"/>
</dbReference>
<dbReference type="EMBL" id="MHLO01000005">
    <property type="protein sequence ID" value="OGZ13291.1"/>
    <property type="molecule type" value="Genomic_DNA"/>
</dbReference>
<evidence type="ECO:0000313" key="2">
    <source>
        <dbReference type="Proteomes" id="UP000178636"/>
    </source>
</evidence>
<proteinExistence type="predicted"/>
<name>A0A1G2DK12_9BACT</name>